<evidence type="ECO:0000259" key="2">
    <source>
        <dbReference type="PROSITE" id="PS50158"/>
    </source>
</evidence>
<keyword evidence="1" id="KW-0862">Zinc</keyword>
<keyword evidence="1" id="KW-0863">Zinc-finger</keyword>
<proteinExistence type="predicted"/>
<evidence type="ECO:0000256" key="1">
    <source>
        <dbReference type="PROSITE-ProRule" id="PRU00047"/>
    </source>
</evidence>
<feature type="domain" description="CCHC-type" evidence="2">
    <location>
        <begin position="186"/>
        <end position="200"/>
    </location>
</feature>
<dbReference type="InterPro" id="IPR036875">
    <property type="entry name" value="Znf_CCHC_sf"/>
</dbReference>
<evidence type="ECO:0000313" key="4">
    <source>
        <dbReference type="Proteomes" id="UP000233551"/>
    </source>
</evidence>
<evidence type="ECO:0000313" key="3">
    <source>
        <dbReference type="EMBL" id="PKI59621.1"/>
    </source>
</evidence>
<dbReference type="InterPro" id="IPR001878">
    <property type="entry name" value="Znf_CCHC"/>
</dbReference>
<keyword evidence="4" id="KW-1185">Reference proteome</keyword>
<organism evidence="3 4">
    <name type="scientific">Punica granatum</name>
    <name type="common">Pomegranate</name>
    <dbReference type="NCBI Taxonomy" id="22663"/>
    <lineage>
        <taxon>Eukaryota</taxon>
        <taxon>Viridiplantae</taxon>
        <taxon>Streptophyta</taxon>
        <taxon>Embryophyta</taxon>
        <taxon>Tracheophyta</taxon>
        <taxon>Spermatophyta</taxon>
        <taxon>Magnoliopsida</taxon>
        <taxon>eudicotyledons</taxon>
        <taxon>Gunneridae</taxon>
        <taxon>Pentapetalae</taxon>
        <taxon>rosids</taxon>
        <taxon>malvids</taxon>
        <taxon>Myrtales</taxon>
        <taxon>Lythraceae</taxon>
        <taxon>Punica</taxon>
    </lineage>
</organism>
<reference evidence="3 4" key="1">
    <citation type="submission" date="2017-11" db="EMBL/GenBank/DDBJ databases">
        <title>De-novo sequencing of pomegranate (Punica granatum L.) genome.</title>
        <authorList>
            <person name="Akparov Z."/>
            <person name="Amiraslanov A."/>
            <person name="Hajiyeva S."/>
            <person name="Abbasov M."/>
            <person name="Kaur K."/>
            <person name="Hamwieh A."/>
            <person name="Solovyev V."/>
            <person name="Salamov A."/>
            <person name="Braich B."/>
            <person name="Kosarev P."/>
            <person name="Mahmoud A."/>
            <person name="Hajiyev E."/>
            <person name="Babayeva S."/>
            <person name="Izzatullayeva V."/>
            <person name="Mammadov A."/>
            <person name="Mammadov A."/>
            <person name="Sharifova S."/>
            <person name="Ojaghi J."/>
            <person name="Eynullazada K."/>
            <person name="Bayramov B."/>
            <person name="Abdulazimova A."/>
            <person name="Shahmuradov I."/>
        </authorList>
    </citation>
    <scope>NUCLEOTIDE SEQUENCE [LARGE SCALE GENOMIC DNA]</scope>
    <source>
        <strain evidence="4">cv. AG2017</strain>
        <tissue evidence="3">Leaf</tissue>
    </source>
</reference>
<keyword evidence="1" id="KW-0479">Metal-binding</keyword>
<name>A0A2I0JTM2_PUNGR</name>
<dbReference type="GO" id="GO:0008270">
    <property type="term" value="F:zinc ion binding"/>
    <property type="evidence" value="ECO:0007669"/>
    <property type="project" value="UniProtKB-KW"/>
</dbReference>
<sequence>MGCSVDDLKISVLEKEKLSGNNFLGWYRNLRIVLTQENKLYALEQAFLAPSPDNATRVERDAYSKHQDDAMNIGCLMLATVDLEFQKQHENMGAYDMIVHLRQLYQDYSQFVMNYNLSEYNKPLSELLSMLRTAEQNTNKGMHVLMVQGTKEKGKDKKKGKKVEGASKYDSGALKPKANVAKDDYCFRCGNTRHWKRNCRVYLEELRKNKGNETSTSSIHVIKINVSIDSTY</sequence>
<dbReference type="PROSITE" id="PS50158">
    <property type="entry name" value="ZF_CCHC"/>
    <property type="match status" value="1"/>
</dbReference>
<dbReference type="GO" id="GO:0003676">
    <property type="term" value="F:nucleic acid binding"/>
    <property type="evidence" value="ECO:0007669"/>
    <property type="project" value="InterPro"/>
</dbReference>
<dbReference type="SUPFAM" id="SSF57756">
    <property type="entry name" value="Retrovirus zinc finger-like domains"/>
    <property type="match status" value="1"/>
</dbReference>
<comment type="caution">
    <text evidence="3">The sequence shown here is derived from an EMBL/GenBank/DDBJ whole genome shotgun (WGS) entry which is preliminary data.</text>
</comment>
<dbReference type="AlphaFoldDB" id="A0A2I0JTM2"/>
<dbReference type="EMBL" id="PGOL01001263">
    <property type="protein sequence ID" value="PKI59621.1"/>
    <property type="molecule type" value="Genomic_DNA"/>
</dbReference>
<dbReference type="Proteomes" id="UP000233551">
    <property type="component" value="Unassembled WGS sequence"/>
</dbReference>
<gene>
    <name evidence="3" type="ORF">CRG98_020030</name>
</gene>
<protein>
    <recommendedName>
        <fullName evidence="2">CCHC-type domain-containing protein</fullName>
    </recommendedName>
</protein>
<accession>A0A2I0JTM2</accession>